<dbReference type="SUPFAM" id="SSF48726">
    <property type="entry name" value="Immunoglobulin"/>
    <property type="match status" value="1"/>
</dbReference>
<dbReference type="Gene3D" id="2.60.40.10">
    <property type="entry name" value="Immunoglobulins"/>
    <property type="match status" value="1"/>
</dbReference>
<protein>
    <submittedName>
        <fullName evidence="4">LamG-like jellyroll fold domain-containing protein</fullName>
    </submittedName>
</protein>
<dbReference type="InterPro" id="IPR006558">
    <property type="entry name" value="LamG-like"/>
</dbReference>
<keyword evidence="5" id="KW-1185">Reference proteome</keyword>
<gene>
    <name evidence="4" type="ORF">ACFQY0_12110</name>
</gene>
<evidence type="ECO:0000256" key="1">
    <source>
        <dbReference type="ARBA" id="ARBA00022729"/>
    </source>
</evidence>
<evidence type="ECO:0000313" key="5">
    <source>
        <dbReference type="Proteomes" id="UP001596472"/>
    </source>
</evidence>
<dbReference type="Proteomes" id="UP001596472">
    <property type="component" value="Unassembled WGS sequence"/>
</dbReference>
<proteinExistence type="predicted"/>
<dbReference type="PANTHER" id="PTHR31331:SF1">
    <property type="entry name" value="CYSTEINE RICH SECRETORY PROTEIN LCCL DOMAIN CONTAINING 2"/>
    <property type="match status" value="1"/>
</dbReference>
<dbReference type="EMBL" id="JBHTBS010000006">
    <property type="protein sequence ID" value="MFC7337926.1"/>
    <property type="molecule type" value="Genomic_DNA"/>
</dbReference>
<dbReference type="SUPFAM" id="SSF69848">
    <property type="entry name" value="LCCL domain"/>
    <property type="match status" value="1"/>
</dbReference>
<dbReference type="InterPro" id="IPR004043">
    <property type="entry name" value="LCCL"/>
</dbReference>
<dbReference type="Pfam" id="PF03815">
    <property type="entry name" value="LCCL"/>
    <property type="match status" value="1"/>
</dbReference>
<dbReference type="PANTHER" id="PTHR31331">
    <property type="entry name" value="LCCL DOMAIN PROTEIN (AFU_ORTHOLOGUE AFUA_5G08630)"/>
    <property type="match status" value="1"/>
</dbReference>
<dbReference type="InterPro" id="IPR051957">
    <property type="entry name" value="CRISP-LCCL_domain"/>
</dbReference>
<keyword evidence="1" id="KW-0732">Signal</keyword>
<dbReference type="Pfam" id="PF13385">
    <property type="entry name" value="Laminin_G_3"/>
    <property type="match status" value="1"/>
</dbReference>
<accession>A0ABW2LA20</accession>
<dbReference type="SMART" id="SM00560">
    <property type="entry name" value="LamGL"/>
    <property type="match status" value="1"/>
</dbReference>
<dbReference type="Gene3D" id="2.60.120.200">
    <property type="match status" value="1"/>
</dbReference>
<dbReference type="Gene3D" id="2.170.130.20">
    <property type="entry name" value="LCCL-like domain"/>
    <property type="match status" value="1"/>
</dbReference>
<dbReference type="InterPro" id="IPR013320">
    <property type="entry name" value="ConA-like_dom_sf"/>
</dbReference>
<evidence type="ECO:0000313" key="4">
    <source>
        <dbReference type="EMBL" id="MFC7337926.1"/>
    </source>
</evidence>
<dbReference type="PROSITE" id="PS50820">
    <property type="entry name" value="LCCL"/>
    <property type="match status" value="1"/>
</dbReference>
<dbReference type="InterPro" id="IPR036609">
    <property type="entry name" value="LCCL_sf"/>
</dbReference>
<dbReference type="InterPro" id="IPR013783">
    <property type="entry name" value="Ig-like_fold"/>
</dbReference>
<dbReference type="Gene3D" id="2.60.120.430">
    <property type="entry name" value="Galactose-binding lectin"/>
    <property type="match status" value="1"/>
</dbReference>
<dbReference type="SMART" id="SM00603">
    <property type="entry name" value="LCCL"/>
    <property type="match status" value="1"/>
</dbReference>
<organism evidence="4 5">
    <name type="scientific">Haloferula chungangensis</name>
    <dbReference type="NCBI Taxonomy" id="1048331"/>
    <lineage>
        <taxon>Bacteria</taxon>
        <taxon>Pseudomonadati</taxon>
        <taxon>Verrucomicrobiota</taxon>
        <taxon>Verrucomicrobiia</taxon>
        <taxon>Verrucomicrobiales</taxon>
        <taxon>Verrucomicrobiaceae</taxon>
        <taxon>Haloferula</taxon>
    </lineage>
</organism>
<evidence type="ECO:0000256" key="2">
    <source>
        <dbReference type="ARBA" id="ARBA00023157"/>
    </source>
</evidence>
<comment type="caution">
    <text evidence="4">The sequence shown here is derived from an EMBL/GenBank/DDBJ whole genome shotgun (WGS) entry which is preliminary data.</text>
</comment>
<dbReference type="SUPFAM" id="SSF49899">
    <property type="entry name" value="Concanavalin A-like lectins/glucanases"/>
    <property type="match status" value="1"/>
</dbReference>
<feature type="domain" description="LCCL" evidence="3">
    <location>
        <begin position="159"/>
        <end position="221"/>
    </location>
</feature>
<keyword evidence="2" id="KW-1015">Disulfide bond</keyword>
<dbReference type="InterPro" id="IPR036179">
    <property type="entry name" value="Ig-like_dom_sf"/>
</dbReference>
<dbReference type="RefSeq" id="WP_379712696.1">
    <property type="nucleotide sequence ID" value="NZ_JBHTBS010000006.1"/>
</dbReference>
<evidence type="ECO:0000259" key="3">
    <source>
        <dbReference type="PROSITE" id="PS50820"/>
    </source>
</evidence>
<reference evidence="5" key="1">
    <citation type="journal article" date="2019" name="Int. J. Syst. Evol. Microbiol.">
        <title>The Global Catalogue of Microorganisms (GCM) 10K type strain sequencing project: providing services to taxonomists for standard genome sequencing and annotation.</title>
        <authorList>
            <consortium name="The Broad Institute Genomics Platform"/>
            <consortium name="The Broad Institute Genome Sequencing Center for Infectious Disease"/>
            <person name="Wu L."/>
            <person name="Ma J."/>
        </authorList>
    </citation>
    <scope>NUCLEOTIDE SEQUENCE [LARGE SCALE GENOMIC DNA]</scope>
    <source>
        <strain evidence="5">CGMCC 4.1467</strain>
    </source>
</reference>
<name>A0ABW2LA20_9BACT</name>
<sequence length="762" mass="78420">MEALSRLLFVLIGSFFLASGVWAQSQFAGDWEGPLTIDSIAGPQPGGKIAMRINTAGQATALPGTAVILEGSVNSAGLLIIATPNILGFTSAQITGNTMSGTGIVYNPVLGNMTNSFVLTRSGGGGDPVIPSAPSNMSGYRGRSDGPFLFQITGSNSGSIWGTDIYTDDSSLAKAVVHAGVLTAGQSGVVEVTLLPGRTSYSGSTRNGVNSSSYGSWSASYSVSAPGPPVDFSVTAQPQSLRSQPGSPVTLSVSVSGSDLSYQWYIGDRGVETQPISGAITASYSFDAPAASTSYWVKITNASGSVASEVARLTIAPPEKLLAHYTFDGASPGLDQSGNGFNLNTLGSPVVTTGQYGNGIQLNGSSSGFSLSVGSDFQVEAVTLMAWVKPLGSGQLNPRIVSVGPGNNSLHSYSMILGGTSSPRPYQFFGHQSTEVKSANTSVQNSQWVHLAITYDGQRVKFFLNGQPDGVVSASGTMKDIGANALLTIGNARGSSDWFNGVLDEVKIYNYSLSEAQIEEASLEAVSVADPAAAYQVTVDAKSTGSFGSPVLSANSLTPAATFTEAGQQVILTASGSVNLGEGLVAGPEGVTATRAQIIGYTPMEEKEIDLGNITQGALPAQVAKVGALMYVFVPSSVADASGFVAHDLDVFAGGVGSSGLMLVGSGPLPFIAPGPGTLYLGINEAYAANNSGAFQVNVDPHLASEGLQLLHRAGEIVLTWTGAAVLQASPDLTEGSWEDVTEAVAPFSVTIKEREFFRLCR</sequence>